<organism evidence="1 2">
    <name type="scientific">Niallia oryzisoli</name>
    <dbReference type="NCBI Taxonomy" id="1737571"/>
    <lineage>
        <taxon>Bacteria</taxon>
        <taxon>Bacillati</taxon>
        <taxon>Bacillota</taxon>
        <taxon>Bacilli</taxon>
        <taxon>Bacillales</taxon>
        <taxon>Bacillaceae</taxon>
        <taxon>Niallia</taxon>
    </lineage>
</organism>
<reference evidence="1 2" key="1">
    <citation type="submission" date="2023-10" db="EMBL/GenBank/DDBJ databases">
        <title>Niallia locisalis sp.nov. isolated from a salt pond sample.</title>
        <authorList>
            <person name="Li X.-J."/>
            <person name="Dong L."/>
        </authorList>
    </citation>
    <scope>NUCLEOTIDE SEQUENCE [LARGE SCALE GENOMIC DNA]</scope>
    <source>
        <strain evidence="1 2">DSM 29761</strain>
    </source>
</reference>
<sequence>METKLLRIAELAKSDPKMKFTSLAHLLNEQSLGQCHHELPNRKATGVKGTTKEQYSENLNKVKAIVLFQ</sequence>
<evidence type="ECO:0008006" key="3">
    <source>
        <dbReference type="Google" id="ProtNLM"/>
    </source>
</evidence>
<dbReference type="RefSeq" id="WP_338452497.1">
    <property type="nucleotide sequence ID" value="NZ_CP137640.1"/>
</dbReference>
<dbReference type="EMBL" id="CP137640">
    <property type="protein sequence ID" value="WVX83616.1"/>
    <property type="molecule type" value="Genomic_DNA"/>
</dbReference>
<name>A0ABZ2CMP6_9BACI</name>
<keyword evidence="2" id="KW-1185">Reference proteome</keyword>
<gene>
    <name evidence="1" type="ORF">R4Z09_11795</name>
</gene>
<evidence type="ECO:0000313" key="1">
    <source>
        <dbReference type="EMBL" id="WVX83616.1"/>
    </source>
</evidence>
<dbReference type="Proteomes" id="UP001357223">
    <property type="component" value="Chromosome"/>
</dbReference>
<evidence type="ECO:0000313" key="2">
    <source>
        <dbReference type="Proteomes" id="UP001357223"/>
    </source>
</evidence>
<accession>A0ABZ2CMP6</accession>
<protein>
    <recommendedName>
        <fullName evidence="3">Reverse transcriptase</fullName>
    </recommendedName>
</protein>
<proteinExistence type="predicted"/>